<dbReference type="InterPro" id="IPR019546">
    <property type="entry name" value="TAT_signal_bac_arc"/>
</dbReference>
<name>A0AAE3KS52_9BACT</name>
<dbReference type="AlphaFoldDB" id="A0AAE3KS52"/>
<organism evidence="3 4">
    <name type="scientific">Lacihabitans soyangensis</name>
    <dbReference type="NCBI Taxonomy" id="869394"/>
    <lineage>
        <taxon>Bacteria</taxon>
        <taxon>Pseudomonadati</taxon>
        <taxon>Bacteroidota</taxon>
        <taxon>Cytophagia</taxon>
        <taxon>Cytophagales</taxon>
        <taxon>Leadbetterellaceae</taxon>
        <taxon>Lacihabitans</taxon>
    </lineage>
</organism>
<dbReference type="Gene3D" id="3.40.50.720">
    <property type="entry name" value="NAD(P)-binding Rossmann-like Domain"/>
    <property type="match status" value="1"/>
</dbReference>
<comment type="caution">
    <text evidence="3">The sequence shown here is derived from an EMBL/GenBank/DDBJ whole genome shotgun (WGS) entry which is preliminary data.</text>
</comment>
<dbReference type="Pfam" id="PF01408">
    <property type="entry name" value="GFO_IDH_MocA"/>
    <property type="match status" value="1"/>
</dbReference>
<evidence type="ECO:0000313" key="3">
    <source>
        <dbReference type="EMBL" id="MCP9762937.1"/>
    </source>
</evidence>
<dbReference type="InterPro" id="IPR000683">
    <property type="entry name" value="Gfo/Idh/MocA-like_OxRdtase_N"/>
</dbReference>
<keyword evidence="1" id="KW-0560">Oxidoreductase</keyword>
<sequence>MNNRRNFLKKLGGTAAGIAIGGNVEASSGTFIEKIVLNSQIKVSANDKIRIGLIGSGIIGHYDTDTALKVAGVELVAVCDLYDGRLERAKEKWGKQIFTTRDYRELLAKKDIDAVLICTPDHWHQKISIDAMNAGKHVYCEKPMVQKISEGMALVNTQKATGKVFQVGSQRASSVAIFEAKKILDSGAIGELTYVDAFCDRSDARGAWNYSIPLDASPATIDFDKFLGHAPKVPFSAERFFRWRNFKDYGTGAAGDLIVHLLTGIHTITESKGPNRIFSLAELNFWKDGRDAYDLINAVMDYPKAQTHPAFQVITRVNLADGSGKGGFGIKLIGTVGVIDIGWNEFTVKTLTRHSAPGYDGYDSFDSFSAKQKEEFKKWYEAKYGDAEVGYTMNKETSFAPAEGYDDRLDHMIVFFNAIRTGSKIIEDASFGLRAAAPSIACNLSTERKAPVLWDPEKMVLKG</sequence>
<evidence type="ECO:0000259" key="2">
    <source>
        <dbReference type="Pfam" id="PF01408"/>
    </source>
</evidence>
<dbReference type="GO" id="GO:0016491">
    <property type="term" value="F:oxidoreductase activity"/>
    <property type="evidence" value="ECO:0007669"/>
    <property type="project" value="UniProtKB-KW"/>
</dbReference>
<dbReference type="GO" id="GO:0000166">
    <property type="term" value="F:nucleotide binding"/>
    <property type="evidence" value="ECO:0007669"/>
    <property type="project" value="InterPro"/>
</dbReference>
<dbReference type="SUPFAM" id="SSF55347">
    <property type="entry name" value="Glyceraldehyde-3-phosphate dehydrogenase-like, C-terminal domain"/>
    <property type="match status" value="1"/>
</dbReference>
<gene>
    <name evidence="3" type="ORF">EGI31_08210</name>
</gene>
<dbReference type="Gene3D" id="3.30.360.10">
    <property type="entry name" value="Dihydrodipicolinate Reductase, domain 2"/>
    <property type="match status" value="1"/>
</dbReference>
<dbReference type="PANTHER" id="PTHR43818:SF11">
    <property type="entry name" value="BCDNA.GH03377"/>
    <property type="match status" value="1"/>
</dbReference>
<protein>
    <submittedName>
        <fullName evidence="3">Gfo/Idh/MocA family oxidoreductase</fullName>
    </submittedName>
</protein>
<dbReference type="SUPFAM" id="SSF51735">
    <property type="entry name" value="NAD(P)-binding Rossmann-fold domains"/>
    <property type="match status" value="1"/>
</dbReference>
<dbReference type="Proteomes" id="UP001204144">
    <property type="component" value="Unassembled WGS sequence"/>
</dbReference>
<dbReference type="PANTHER" id="PTHR43818">
    <property type="entry name" value="BCDNA.GH03377"/>
    <property type="match status" value="1"/>
</dbReference>
<accession>A0AAE3KS52</accession>
<dbReference type="InterPro" id="IPR036291">
    <property type="entry name" value="NAD(P)-bd_dom_sf"/>
</dbReference>
<proteinExistence type="predicted"/>
<dbReference type="EMBL" id="RJUF01000017">
    <property type="protein sequence ID" value="MCP9762937.1"/>
    <property type="molecule type" value="Genomic_DNA"/>
</dbReference>
<dbReference type="PROSITE" id="PS51318">
    <property type="entry name" value="TAT"/>
    <property type="match status" value="1"/>
</dbReference>
<dbReference type="InterPro" id="IPR050463">
    <property type="entry name" value="Gfo/Idh/MocA_oxidrdct_glycsds"/>
</dbReference>
<feature type="domain" description="Gfo/Idh/MocA-like oxidoreductase N-terminal" evidence="2">
    <location>
        <begin position="49"/>
        <end position="168"/>
    </location>
</feature>
<dbReference type="NCBIfam" id="TIGR01409">
    <property type="entry name" value="TAT_signal_seq"/>
    <property type="match status" value="1"/>
</dbReference>
<dbReference type="InterPro" id="IPR006311">
    <property type="entry name" value="TAT_signal"/>
</dbReference>
<keyword evidence="4" id="KW-1185">Reference proteome</keyword>
<evidence type="ECO:0000256" key="1">
    <source>
        <dbReference type="ARBA" id="ARBA00023002"/>
    </source>
</evidence>
<evidence type="ECO:0000313" key="4">
    <source>
        <dbReference type="Proteomes" id="UP001204144"/>
    </source>
</evidence>
<reference evidence="3 4" key="1">
    <citation type="submission" date="2018-11" db="EMBL/GenBank/DDBJ databases">
        <title>Novel bacteria species description.</title>
        <authorList>
            <person name="Han J.-H."/>
        </authorList>
    </citation>
    <scope>NUCLEOTIDE SEQUENCE [LARGE SCALE GENOMIC DNA]</scope>
    <source>
        <strain evidence="3 4">KCTC23259</strain>
    </source>
</reference>
<dbReference type="RefSeq" id="WP_255036715.1">
    <property type="nucleotide sequence ID" value="NZ_RJUF01000017.1"/>
</dbReference>